<comment type="caution">
    <text evidence="3">The sequence shown here is derived from an EMBL/GenBank/DDBJ whole genome shotgun (WGS) entry which is preliminary data.</text>
</comment>
<name>A0ABR9D4M5_9GAMM</name>
<protein>
    <submittedName>
        <fullName evidence="3">VanZ family protein</fullName>
    </submittedName>
</protein>
<dbReference type="NCBIfam" id="NF037970">
    <property type="entry name" value="vanZ_1"/>
    <property type="match status" value="2"/>
</dbReference>
<feature type="transmembrane region" description="Helical" evidence="1">
    <location>
        <begin position="384"/>
        <end position="405"/>
    </location>
</feature>
<organism evidence="3 4">
    <name type="scientific">Methylomonas albis</name>
    <dbReference type="NCBI Taxonomy" id="1854563"/>
    <lineage>
        <taxon>Bacteria</taxon>
        <taxon>Pseudomonadati</taxon>
        <taxon>Pseudomonadota</taxon>
        <taxon>Gammaproteobacteria</taxon>
        <taxon>Methylococcales</taxon>
        <taxon>Methylococcaceae</taxon>
        <taxon>Methylomonas</taxon>
    </lineage>
</organism>
<feature type="transmembrane region" description="Helical" evidence="1">
    <location>
        <begin position="86"/>
        <end position="106"/>
    </location>
</feature>
<dbReference type="EMBL" id="JACXSS010000001">
    <property type="protein sequence ID" value="MBD9357746.1"/>
    <property type="molecule type" value="Genomic_DNA"/>
</dbReference>
<feature type="domain" description="VanZ-like" evidence="2">
    <location>
        <begin position="10"/>
        <end position="133"/>
    </location>
</feature>
<feature type="transmembrane region" description="Helical" evidence="1">
    <location>
        <begin position="260"/>
        <end position="285"/>
    </location>
</feature>
<evidence type="ECO:0000313" key="3">
    <source>
        <dbReference type="EMBL" id="MBD9357746.1"/>
    </source>
</evidence>
<keyword evidence="1" id="KW-0812">Transmembrane</keyword>
<dbReference type="RefSeq" id="WP_192376006.1">
    <property type="nucleotide sequence ID" value="NZ_CAJHIV010000001.1"/>
</dbReference>
<keyword evidence="1" id="KW-0472">Membrane</keyword>
<keyword evidence="1" id="KW-1133">Transmembrane helix</keyword>
<sequence>MKNKLLISCVIYTVFVVYGSLVPWQFNSLSLSDAWYRFQNIQYYNQGISSKSDWATNILLFIPLAFLWLSAISFEQQLVGRCLSSILVLIASFLLCSTIEFTQLFFPPRTASLNDIVAESIGAVIGVLAWWIFGRKFIIWLEAWQINKTRSISYLQIYLGGMFFYNVMPLDLSLSPIEFYHKWHEGRVILWPFSGLKGDIFRDVYDCLSDIVLWLPVPWLWHKFKILSNRELLLRVFLSAGVIEFFQLFVYSRVTDVTDIFLAFVGGLIGVRLMAISSSGFAVGGKNSNLKGYQSSNILYPYIIFLFWAVVVYCVFLYPYDFEWSYSRLSVWRDKFFIVPFYAYYFGTEYRAITEIFHKVLFFIPFGVICGYVLWSGSKNSPKTVIALAPIVITAIGVEFGQLFLPNKNVDVTDVILEVLGGYLGYAVTRHLNIARSSFNESNYNAKNDAVVVGSRLKAISPKDSGPKFLLQSDTNWSVRFLPTVGAVFLIFGSFLFISSSESVPYNVRELFAKEYPAISALGLTVLIYWVFAYPLLALFNMLKKEKFDVFCCVQFLAMHSLVAWILLRAIVPLESIHDILGSPILSIPAELELVLRFLALFGIYSLIMLAATHTALIFVVSSRILVRLFVMHVFWSSLLLPLGYWGWWSKLRPIILLS</sequence>
<accession>A0ABR9D4M5</accession>
<feature type="transmembrane region" description="Helical" evidence="1">
    <location>
        <begin position="297"/>
        <end position="318"/>
    </location>
</feature>
<feature type="transmembrane region" description="Helical" evidence="1">
    <location>
        <begin position="518"/>
        <end position="540"/>
    </location>
</feature>
<feature type="transmembrane region" description="Helical" evidence="1">
    <location>
        <begin position="594"/>
        <end position="622"/>
    </location>
</feature>
<dbReference type="InterPro" id="IPR006976">
    <property type="entry name" value="VanZ-like"/>
</dbReference>
<feature type="transmembrane region" description="Helical" evidence="1">
    <location>
        <begin position="54"/>
        <end position="74"/>
    </location>
</feature>
<feature type="domain" description="VanZ-like" evidence="2">
    <location>
        <begin position="305"/>
        <end position="430"/>
    </location>
</feature>
<dbReference type="Pfam" id="PF04892">
    <property type="entry name" value="VanZ"/>
    <property type="match status" value="3"/>
</dbReference>
<dbReference type="PANTHER" id="PTHR28008:SF1">
    <property type="entry name" value="DOMAIN PROTEIN, PUTATIVE (AFU_ORTHOLOGUE AFUA_3G10980)-RELATED"/>
    <property type="match status" value="1"/>
</dbReference>
<proteinExistence type="predicted"/>
<feature type="domain" description="VanZ-like" evidence="2">
    <location>
        <begin position="180"/>
        <end position="275"/>
    </location>
</feature>
<feature type="transmembrane region" description="Helical" evidence="1">
    <location>
        <begin position="552"/>
        <end position="574"/>
    </location>
</feature>
<feature type="transmembrane region" description="Helical" evidence="1">
    <location>
        <begin position="360"/>
        <end position="378"/>
    </location>
</feature>
<dbReference type="PANTHER" id="PTHR28008">
    <property type="entry name" value="DOMAIN PROTEIN, PUTATIVE (AFU_ORTHOLOGUE AFUA_3G10980)-RELATED"/>
    <property type="match status" value="1"/>
</dbReference>
<evidence type="ECO:0000313" key="4">
    <source>
        <dbReference type="Proteomes" id="UP000652176"/>
    </source>
</evidence>
<feature type="transmembrane region" description="Helical" evidence="1">
    <location>
        <begin position="629"/>
        <end position="649"/>
    </location>
</feature>
<reference evidence="3 4" key="1">
    <citation type="submission" date="2020-09" db="EMBL/GenBank/DDBJ databases">
        <title>Methylomonas albis sp. nov. and Methylomonas fluvii sp. nov.: Two cold-adapted methanotrophs from the River Elbe and an amended description of Methylovulum psychrotolerans strain Eb1.</title>
        <authorList>
            <person name="Bussmann I.K."/>
            <person name="Klings K.-W."/>
            <person name="Warnstedt J."/>
            <person name="Hoppert M."/>
            <person name="Saborowski A."/>
            <person name="Horn F."/>
            <person name="Liebner S."/>
        </authorList>
    </citation>
    <scope>NUCLEOTIDE SEQUENCE [LARGE SCALE GENOMIC DNA]</scope>
    <source>
        <strain evidence="3 4">EbA</strain>
    </source>
</reference>
<evidence type="ECO:0000256" key="1">
    <source>
        <dbReference type="SAM" id="Phobius"/>
    </source>
</evidence>
<feature type="transmembrane region" description="Helical" evidence="1">
    <location>
        <begin position="112"/>
        <end position="133"/>
    </location>
</feature>
<feature type="transmembrane region" description="Helical" evidence="1">
    <location>
        <begin position="477"/>
        <end position="498"/>
    </location>
</feature>
<gene>
    <name evidence="3" type="ORF">IE877_18050</name>
</gene>
<dbReference type="Proteomes" id="UP000652176">
    <property type="component" value="Unassembled WGS sequence"/>
</dbReference>
<keyword evidence="4" id="KW-1185">Reference proteome</keyword>
<evidence type="ECO:0000259" key="2">
    <source>
        <dbReference type="Pfam" id="PF04892"/>
    </source>
</evidence>
<feature type="transmembrane region" description="Helical" evidence="1">
    <location>
        <begin position="232"/>
        <end position="254"/>
    </location>
</feature>